<dbReference type="PANTHER" id="PTHR43060">
    <property type="entry name" value="3-HYDROXYISOBUTYRATE DEHYDROGENASE-LIKE 1, MITOCHONDRIAL-RELATED"/>
    <property type="match status" value="1"/>
</dbReference>
<keyword evidence="2" id="KW-0560">Oxidoreductase</keyword>
<dbReference type="InterPro" id="IPR029154">
    <property type="entry name" value="HIBADH-like_NADP-bd"/>
</dbReference>
<dbReference type="EMBL" id="BCSZ01000020">
    <property type="protein sequence ID" value="GAT02012.1"/>
    <property type="molecule type" value="Genomic_DNA"/>
</dbReference>
<dbReference type="GO" id="GO:0016491">
    <property type="term" value="F:oxidoreductase activity"/>
    <property type="evidence" value="ECO:0007669"/>
    <property type="project" value="UniProtKB-KW"/>
</dbReference>
<dbReference type="Gene3D" id="3.40.50.720">
    <property type="entry name" value="NAD(P)-binding Rossmann-like Domain"/>
    <property type="match status" value="1"/>
</dbReference>
<dbReference type="GO" id="GO:0051287">
    <property type="term" value="F:NAD binding"/>
    <property type="evidence" value="ECO:0007669"/>
    <property type="project" value="InterPro"/>
</dbReference>
<evidence type="ECO:0000259" key="6">
    <source>
        <dbReference type="Pfam" id="PF14833"/>
    </source>
</evidence>
<dbReference type="Proteomes" id="UP000069705">
    <property type="component" value="Unassembled WGS sequence"/>
</dbReference>
<dbReference type="InterPro" id="IPR015815">
    <property type="entry name" value="HIBADH-related"/>
</dbReference>
<dbReference type="SUPFAM" id="SSF51735">
    <property type="entry name" value="NAD(P)-binding Rossmann-fold domains"/>
    <property type="match status" value="1"/>
</dbReference>
<keyword evidence="3" id="KW-0520">NAD</keyword>
<dbReference type="InterPro" id="IPR013328">
    <property type="entry name" value="6PGD_dom2"/>
</dbReference>
<sequence length="295" mass="29917">MSVQTHSATTGSVRIAPRAGVIGLGMIGGGVAVSLARSGRIPVVYDIRPDAADGLLGVPPVAASPADVARDSDVVLVAVVDAAQARTVLCADDGVLAGAHPGLVVVLLSTVAVPVVHELARACSAKGVELLDCGVTPGDQAANNGLVAILGGNDDAVRAAMPVLVDFAKEVVHCGPLGAGMATKIARNVITYGTWRAVHEAAGLVHAAGVAPERLIEVVQAADPDGATLFSWLRNQIAAQPDTRALVPQVRRLMDKDLAAAQELAADCGVAVPLVDATRGNGAETLDIPMRSTDE</sequence>
<feature type="active site" evidence="4">
    <location>
        <position position="184"/>
    </location>
</feature>
<evidence type="ECO:0000256" key="1">
    <source>
        <dbReference type="ARBA" id="ARBA00009080"/>
    </source>
</evidence>
<reference evidence="7 8" key="1">
    <citation type="journal article" date="2016" name="Genome Announc.">
        <title>Draft Genome Sequences of Five Rapidly Growing Mycobacterium Species, M. thermoresistibile, M. fortuitum subsp. acetamidolyticum, M. canariasense, M. brisbanense, and M. novocastrense.</title>
        <authorList>
            <person name="Katahira K."/>
            <person name="Ogura Y."/>
            <person name="Gotoh Y."/>
            <person name="Hayashi T."/>
        </authorList>
    </citation>
    <scope>NUCLEOTIDE SEQUENCE [LARGE SCALE GENOMIC DNA]</scope>
    <source>
        <strain evidence="7 8">JCM6368</strain>
    </source>
</reference>
<dbReference type="SUPFAM" id="SSF48179">
    <property type="entry name" value="6-phosphogluconate dehydrogenase C-terminal domain-like"/>
    <property type="match status" value="1"/>
</dbReference>
<dbReference type="RefSeq" id="WP_201027954.1">
    <property type="nucleotide sequence ID" value="NZ_BCSZ01000020.1"/>
</dbReference>
<dbReference type="Pfam" id="PF14833">
    <property type="entry name" value="NAD_binding_11"/>
    <property type="match status" value="1"/>
</dbReference>
<evidence type="ECO:0000256" key="3">
    <source>
        <dbReference type="ARBA" id="ARBA00023027"/>
    </source>
</evidence>
<dbReference type="InterPro" id="IPR036291">
    <property type="entry name" value="NAD(P)-bd_dom_sf"/>
</dbReference>
<evidence type="ECO:0000256" key="2">
    <source>
        <dbReference type="ARBA" id="ARBA00023002"/>
    </source>
</evidence>
<dbReference type="GO" id="GO:0050661">
    <property type="term" value="F:NADP binding"/>
    <property type="evidence" value="ECO:0007669"/>
    <property type="project" value="InterPro"/>
</dbReference>
<feature type="domain" description="6-phosphogluconate dehydrogenase NADP-binding" evidence="5">
    <location>
        <begin position="20"/>
        <end position="175"/>
    </location>
</feature>
<dbReference type="PANTHER" id="PTHR43060:SF15">
    <property type="entry name" value="3-HYDROXYISOBUTYRATE DEHYDROGENASE-LIKE 1, MITOCHONDRIAL-RELATED"/>
    <property type="match status" value="1"/>
</dbReference>
<comment type="similarity">
    <text evidence="1">Belongs to the HIBADH-related family.</text>
</comment>
<name>A0A100WPL4_MYCFO</name>
<feature type="domain" description="3-hydroxyisobutyrate dehydrogenase-like NAD-binding" evidence="6">
    <location>
        <begin position="178"/>
        <end position="279"/>
    </location>
</feature>
<gene>
    <name evidence="7" type="ORF">RMCFA_2124</name>
</gene>
<reference evidence="8" key="2">
    <citation type="submission" date="2016-02" db="EMBL/GenBank/DDBJ databases">
        <title>Draft genome sequence of five rapidly growing Mycobacterium species.</title>
        <authorList>
            <person name="Katahira K."/>
            <person name="Gotou Y."/>
            <person name="Iida K."/>
            <person name="Ogura Y."/>
            <person name="Hayashi T."/>
        </authorList>
    </citation>
    <scope>NUCLEOTIDE SEQUENCE [LARGE SCALE GENOMIC DNA]</scope>
    <source>
        <strain evidence="8">JCM6368</strain>
    </source>
</reference>
<evidence type="ECO:0000313" key="7">
    <source>
        <dbReference type="EMBL" id="GAT02012.1"/>
    </source>
</evidence>
<dbReference type="Pfam" id="PF03446">
    <property type="entry name" value="NAD_binding_2"/>
    <property type="match status" value="1"/>
</dbReference>
<evidence type="ECO:0000256" key="4">
    <source>
        <dbReference type="PIRSR" id="PIRSR000103-1"/>
    </source>
</evidence>
<dbReference type="InterPro" id="IPR008927">
    <property type="entry name" value="6-PGluconate_DH-like_C_sf"/>
</dbReference>
<dbReference type="AlphaFoldDB" id="A0A100WPL4"/>
<organism evidence="7 8">
    <name type="scientific">Mycolicibacterium fortuitum subsp. acetamidolyticum</name>
    <dbReference type="NCBI Taxonomy" id="144550"/>
    <lineage>
        <taxon>Bacteria</taxon>
        <taxon>Bacillati</taxon>
        <taxon>Actinomycetota</taxon>
        <taxon>Actinomycetes</taxon>
        <taxon>Mycobacteriales</taxon>
        <taxon>Mycobacteriaceae</taxon>
        <taxon>Mycolicibacterium</taxon>
    </lineage>
</organism>
<proteinExistence type="inferred from homology"/>
<comment type="caution">
    <text evidence="7">The sequence shown here is derived from an EMBL/GenBank/DDBJ whole genome shotgun (WGS) entry which is preliminary data.</text>
</comment>
<dbReference type="PIRSF" id="PIRSF000103">
    <property type="entry name" value="HIBADH"/>
    <property type="match status" value="1"/>
</dbReference>
<evidence type="ECO:0000313" key="8">
    <source>
        <dbReference type="Proteomes" id="UP000069705"/>
    </source>
</evidence>
<protein>
    <recommendedName>
        <fullName evidence="9">2-hydroxy-3-oxopropionate reductase</fullName>
    </recommendedName>
</protein>
<evidence type="ECO:0000259" key="5">
    <source>
        <dbReference type="Pfam" id="PF03446"/>
    </source>
</evidence>
<dbReference type="Gene3D" id="1.10.1040.10">
    <property type="entry name" value="N-(1-d-carboxylethyl)-l-norvaline Dehydrogenase, domain 2"/>
    <property type="match status" value="1"/>
</dbReference>
<dbReference type="InterPro" id="IPR006115">
    <property type="entry name" value="6PGDH_NADP-bd"/>
</dbReference>
<accession>A0A100WPL4</accession>
<evidence type="ECO:0008006" key="9">
    <source>
        <dbReference type="Google" id="ProtNLM"/>
    </source>
</evidence>